<sequence length="448" mass="45468">MAGLGETTDPRELIPGEPEKITEDLRAIAANIAKLGEVGDALADVDPGQWTGDAADAFRETFSEEPSNWFDAADLLSQGGQALADYGGTLVWAQAEAQRAIQMYTAAQAVSRAALGQYYERMSQASAAERLFTPFQDPGEELAQEAQDVLDNARARLSSVGDSVAQAFGMKPDGQGVFTKEIGKEYQFGTDRDEEDGGRGRGYHGHWGLTDESDGMLHDTIGDTLEALGFDLGERTYEASAGVDLLGGSADGEFESGPWSGSGHVEGSVLGAGASAGVTVSSMAVNAEANAEAYLAKGSAEGEVKLGDHAGASGSADAMVGAEAGAHGNLGVTGLQGSVGAFAGAKVEGQASAEVAGVNAGVHASAQAGIGAEASGQVGMGDDGKFHLSASLGVSLGIGGSVGFDIAIDPQEVIDTVHDVADDVSDFATDVGHGIENAADAVTDFLGF</sequence>
<evidence type="ECO:0000313" key="2">
    <source>
        <dbReference type="EMBL" id="KAA9152225.1"/>
    </source>
</evidence>
<dbReference type="InterPro" id="IPR049082">
    <property type="entry name" value="T7SS_signal"/>
</dbReference>
<reference evidence="2" key="1">
    <citation type="submission" date="2019-09" db="EMBL/GenBank/DDBJ databases">
        <authorList>
            <person name="Teo W.F.A."/>
            <person name="Duangmal K."/>
        </authorList>
    </citation>
    <scope>NUCLEOTIDE SEQUENCE [LARGE SCALE GENOMIC DNA]</scope>
    <source>
        <strain evidence="2">K81G1</strain>
    </source>
</reference>
<feature type="domain" description="Putative T7SS secretion signal" evidence="1">
    <location>
        <begin position="4"/>
        <end position="167"/>
    </location>
</feature>
<dbReference type="InterPro" id="IPR036689">
    <property type="entry name" value="ESAT-6-like_sf"/>
</dbReference>
<dbReference type="SUPFAM" id="SSF140453">
    <property type="entry name" value="EsxAB dimer-like"/>
    <property type="match status" value="1"/>
</dbReference>
<gene>
    <name evidence="2" type="ORF">FPZ12_037260</name>
</gene>
<evidence type="ECO:0000259" key="1">
    <source>
        <dbReference type="Pfam" id="PF21725"/>
    </source>
</evidence>
<dbReference type="OrthoDB" id="5194739at2"/>
<protein>
    <recommendedName>
        <fullName evidence="1">Putative T7SS secretion signal domain-containing protein</fullName>
    </recommendedName>
</protein>
<evidence type="ECO:0000313" key="3">
    <source>
        <dbReference type="Proteomes" id="UP000319769"/>
    </source>
</evidence>
<dbReference type="Pfam" id="PF21725">
    <property type="entry name" value="T7SS_signal"/>
    <property type="match status" value="1"/>
</dbReference>
<dbReference type="AlphaFoldDB" id="A0A5N0UUN7"/>
<keyword evidence="3" id="KW-1185">Reference proteome</keyword>
<dbReference type="EMBL" id="VMNW02000090">
    <property type="protein sequence ID" value="KAA9152225.1"/>
    <property type="molecule type" value="Genomic_DNA"/>
</dbReference>
<dbReference type="Proteomes" id="UP000319769">
    <property type="component" value="Unassembled WGS sequence"/>
</dbReference>
<comment type="caution">
    <text evidence="2">The sequence shown here is derived from an EMBL/GenBank/DDBJ whole genome shotgun (WGS) entry which is preliminary data.</text>
</comment>
<dbReference type="RefSeq" id="WP_144753593.1">
    <property type="nucleotide sequence ID" value="NZ_VMNW02000090.1"/>
</dbReference>
<organism evidence="2 3">
    <name type="scientific">Amycolatopsis acidicola</name>
    <dbReference type="NCBI Taxonomy" id="2596893"/>
    <lineage>
        <taxon>Bacteria</taxon>
        <taxon>Bacillati</taxon>
        <taxon>Actinomycetota</taxon>
        <taxon>Actinomycetes</taxon>
        <taxon>Pseudonocardiales</taxon>
        <taxon>Pseudonocardiaceae</taxon>
        <taxon>Amycolatopsis</taxon>
    </lineage>
</organism>
<accession>A0A5N0UUN7</accession>
<proteinExistence type="predicted"/>
<name>A0A5N0UUN7_9PSEU</name>